<evidence type="ECO:0000313" key="2">
    <source>
        <dbReference type="Proteomes" id="UP000688137"/>
    </source>
</evidence>
<comment type="caution">
    <text evidence="1">The sequence shown here is derived from an EMBL/GenBank/DDBJ whole genome shotgun (WGS) entry which is preliminary data.</text>
</comment>
<dbReference type="Proteomes" id="UP000688137">
    <property type="component" value="Unassembled WGS sequence"/>
</dbReference>
<dbReference type="EMBL" id="CAJJDM010000175">
    <property type="protein sequence ID" value="CAD8115726.1"/>
    <property type="molecule type" value="Genomic_DNA"/>
</dbReference>
<evidence type="ECO:0000313" key="1">
    <source>
        <dbReference type="EMBL" id="CAD8115726.1"/>
    </source>
</evidence>
<gene>
    <name evidence="1" type="ORF">PPRIM_AZ9-3.1.T1660010</name>
</gene>
<reference evidence="1" key="1">
    <citation type="submission" date="2021-01" db="EMBL/GenBank/DDBJ databases">
        <authorList>
            <consortium name="Genoscope - CEA"/>
            <person name="William W."/>
        </authorList>
    </citation>
    <scope>NUCLEOTIDE SEQUENCE</scope>
</reference>
<name>A0A8S1QJY3_PARPR</name>
<organism evidence="1 2">
    <name type="scientific">Paramecium primaurelia</name>
    <dbReference type="NCBI Taxonomy" id="5886"/>
    <lineage>
        <taxon>Eukaryota</taxon>
        <taxon>Sar</taxon>
        <taxon>Alveolata</taxon>
        <taxon>Ciliophora</taxon>
        <taxon>Intramacronucleata</taxon>
        <taxon>Oligohymenophorea</taxon>
        <taxon>Peniculida</taxon>
        <taxon>Parameciidae</taxon>
        <taxon>Paramecium</taxon>
    </lineage>
</organism>
<proteinExistence type="predicted"/>
<keyword evidence="2" id="KW-1185">Reference proteome</keyword>
<accession>A0A8S1QJY3</accession>
<protein>
    <submittedName>
        <fullName evidence="1">Uncharacterized protein</fullName>
    </submittedName>
</protein>
<dbReference type="AlphaFoldDB" id="A0A8S1QJY3"/>
<sequence>MSLSNNQVQFLLPMMVQLFSGLQLQFLISSIQLDQKDIQIKQLFQYYILFEINQLQADLMTNQQNFGQEEYIKSREISVQGEKDPCWFYFPSLQVPQKIYQYARMDIKLMYYNSHSLILAGNAI</sequence>